<reference evidence="2" key="1">
    <citation type="journal article" date="2019" name="Int. J. Syst. Evol. Microbiol.">
        <title>The Global Catalogue of Microorganisms (GCM) 10K type strain sequencing project: providing services to taxonomists for standard genome sequencing and annotation.</title>
        <authorList>
            <consortium name="The Broad Institute Genomics Platform"/>
            <consortium name="The Broad Institute Genome Sequencing Center for Infectious Disease"/>
            <person name="Wu L."/>
            <person name="Ma J."/>
        </authorList>
    </citation>
    <scope>NUCLEOTIDE SEQUENCE [LARGE SCALE GENOMIC DNA]</scope>
    <source>
        <strain evidence="2">CCUG 62974</strain>
    </source>
</reference>
<name>A0ABW3E4L3_9ACTN</name>
<evidence type="ECO:0000313" key="1">
    <source>
        <dbReference type="EMBL" id="MFD0890016.1"/>
    </source>
</evidence>
<protein>
    <submittedName>
        <fullName evidence="1">Uncharacterized protein</fullName>
    </submittedName>
</protein>
<accession>A0ABW3E4L3</accession>
<sequence>MGVGQVVAHVPDPALAARRLCALSPPPITRAEWEQHLPGIPPRGPCP</sequence>
<evidence type="ECO:0000313" key="2">
    <source>
        <dbReference type="Proteomes" id="UP001597024"/>
    </source>
</evidence>
<organism evidence="1 2">
    <name type="scientific">Streptosporangium algeriense</name>
    <dbReference type="NCBI Taxonomy" id="1682748"/>
    <lineage>
        <taxon>Bacteria</taxon>
        <taxon>Bacillati</taxon>
        <taxon>Actinomycetota</taxon>
        <taxon>Actinomycetes</taxon>
        <taxon>Streptosporangiales</taxon>
        <taxon>Streptosporangiaceae</taxon>
        <taxon>Streptosporangium</taxon>
    </lineage>
</organism>
<dbReference type="Proteomes" id="UP001597024">
    <property type="component" value="Unassembled WGS sequence"/>
</dbReference>
<proteinExistence type="predicted"/>
<gene>
    <name evidence="1" type="ORF">ACFQ08_36200</name>
</gene>
<keyword evidence="2" id="KW-1185">Reference proteome</keyword>
<comment type="caution">
    <text evidence="1">The sequence shown here is derived from an EMBL/GenBank/DDBJ whole genome shotgun (WGS) entry which is preliminary data.</text>
</comment>
<dbReference type="EMBL" id="JBHTHX010002164">
    <property type="protein sequence ID" value="MFD0890016.1"/>
    <property type="molecule type" value="Genomic_DNA"/>
</dbReference>